<feature type="domain" description="ParB-like N-terminal" evidence="10">
    <location>
        <begin position="79"/>
        <end position="174"/>
    </location>
</feature>
<dbReference type="AlphaFoldDB" id="A0A3B0JB30"/>
<keyword evidence="4" id="KW-0547">Nucleotide-binding</keyword>
<name>A0A3B0JB30_DROGU</name>
<dbReference type="InterPro" id="IPR036086">
    <property type="entry name" value="ParB/Sulfiredoxin_sf"/>
</dbReference>
<gene>
    <name evidence="11" type="ORF">DGUA_6G010198</name>
</gene>
<dbReference type="STRING" id="7266.A0A3B0JB30"/>
<dbReference type="InterPro" id="IPR003115">
    <property type="entry name" value="ParB_N"/>
</dbReference>
<keyword evidence="5" id="KW-0067">ATP-binding</keyword>
<evidence type="ECO:0000259" key="10">
    <source>
        <dbReference type="SMART" id="SM00470"/>
    </source>
</evidence>
<evidence type="ECO:0000256" key="4">
    <source>
        <dbReference type="ARBA" id="ARBA00022741"/>
    </source>
</evidence>
<evidence type="ECO:0000256" key="2">
    <source>
        <dbReference type="ARBA" id="ARBA00013055"/>
    </source>
</evidence>
<comment type="similarity">
    <text evidence="1">Belongs to the sulfiredoxin family.</text>
</comment>
<dbReference type="GO" id="GO:0005737">
    <property type="term" value="C:cytoplasm"/>
    <property type="evidence" value="ECO:0007669"/>
    <property type="project" value="TreeGrafter"/>
</dbReference>
<dbReference type="PANTHER" id="PTHR21348:SF2">
    <property type="entry name" value="SULFIREDOXIN-1"/>
    <property type="match status" value="1"/>
</dbReference>
<proteinExistence type="inferred from homology"/>
<evidence type="ECO:0000313" key="11">
    <source>
        <dbReference type="EMBL" id="SPP77693.1"/>
    </source>
</evidence>
<evidence type="ECO:0000313" key="12">
    <source>
        <dbReference type="Proteomes" id="UP000268350"/>
    </source>
</evidence>
<dbReference type="Proteomes" id="UP000268350">
    <property type="component" value="Unassembled WGS sequence"/>
</dbReference>
<accession>A0A3B0JB30</accession>
<keyword evidence="6" id="KW-0049">Antioxidant</keyword>
<keyword evidence="12" id="KW-1185">Reference proteome</keyword>
<dbReference type="GO" id="GO:0005524">
    <property type="term" value="F:ATP binding"/>
    <property type="evidence" value="ECO:0007669"/>
    <property type="project" value="UniProtKB-KW"/>
</dbReference>
<dbReference type="EC" id="1.8.98.2" evidence="2"/>
<evidence type="ECO:0000256" key="1">
    <source>
        <dbReference type="ARBA" id="ARBA00009609"/>
    </source>
</evidence>
<dbReference type="SMART" id="SM00470">
    <property type="entry name" value="ParB"/>
    <property type="match status" value="1"/>
</dbReference>
<dbReference type="PANTHER" id="PTHR21348">
    <property type="match status" value="1"/>
</dbReference>
<comment type="catalytic activity">
    <reaction evidence="9">
        <text>S-hydroxy-S-oxy-L-cysteinyl-[peroxiredoxin] + [protein]-dithiol + ATP = S-hydroxy-L-cysteinyl-[peroxiredoxin] + [protein]-disulfide + ADP + phosphate</text>
        <dbReference type="Rhea" id="RHEA:17545"/>
        <dbReference type="Rhea" id="RHEA-COMP:10593"/>
        <dbReference type="Rhea" id="RHEA-COMP:10594"/>
        <dbReference type="Rhea" id="RHEA-COMP:13681"/>
        <dbReference type="Rhea" id="RHEA-COMP:17976"/>
        <dbReference type="ChEBI" id="CHEBI:29950"/>
        <dbReference type="ChEBI" id="CHEBI:30616"/>
        <dbReference type="ChEBI" id="CHEBI:43474"/>
        <dbReference type="ChEBI" id="CHEBI:50058"/>
        <dbReference type="ChEBI" id="CHEBI:61973"/>
        <dbReference type="ChEBI" id="CHEBI:61974"/>
        <dbReference type="ChEBI" id="CHEBI:456216"/>
        <dbReference type="EC" id="1.8.98.2"/>
    </reaction>
</comment>
<evidence type="ECO:0000256" key="5">
    <source>
        <dbReference type="ARBA" id="ARBA00022840"/>
    </source>
</evidence>
<dbReference type="GO" id="GO:0032542">
    <property type="term" value="F:sulfiredoxin activity"/>
    <property type="evidence" value="ECO:0007669"/>
    <property type="project" value="UniProtKB-EC"/>
</dbReference>
<evidence type="ECO:0000256" key="8">
    <source>
        <dbReference type="ARBA" id="ARBA00023157"/>
    </source>
</evidence>
<keyword evidence="7" id="KW-0560">Oxidoreductase</keyword>
<evidence type="ECO:0000256" key="9">
    <source>
        <dbReference type="ARBA" id="ARBA00047514"/>
    </source>
</evidence>
<evidence type="ECO:0000256" key="6">
    <source>
        <dbReference type="ARBA" id="ARBA00022862"/>
    </source>
</evidence>
<dbReference type="OrthoDB" id="10023328at2759"/>
<dbReference type="InterPro" id="IPR016692">
    <property type="entry name" value="Sulfiredoxin"/>
</dbReference>
<dbReference type="Pfam" id="PF02195">
    <property type="entry name" value="ParB_N"/>
    <property type="match status" value="1"/>
</dbReference>
<reference evidence="12" key="1">
    <citation type="submission" date="2018-01" db="EMBL/GenBank/DDBJ databases">
        <authorList>
            <person name="Alioto T."/>
            <person name="Alioto T."/>
        </authorList>
    </citation>
    <scope>NUCLEOTIDE SEQUENCE [LARGE SCALE GENOMIC DNA]</scope>
</reference>
<keyword evidence="3" id="KW-0488">Methylation</keyword>
<sequence length="177" mass="20835">MYVCMYIYRTVKQVSTPQRKIAFNCRWRCAMKFISHFIRVSSRRIPPFLHRIQYPVHTFHIQRRAMETTVHSAGIKDVYDVPMSVIQRPIPSILDEQKVVSLMETIKGETSEEEVPPIDLLWITGNEGGNYYFSFGGCHRYEAYRRLHRETIKAKLVRSTLRDLYHYMGSSAPIYLA</sequence>
<dbReference type="CDD" id="cd16395">
    <property type="entry name" value="Srx"/>
    <property type="match status" value="1"/>
</dbReference>
<evidence type="ECO:0000256" key="7">
    <source>
        <dbReference type="ARBA" id="ARBA00023002"/>
    </source>
</evidence>
<dbReference type="SUPFAM" id="SSF110849">
    <property type="entry name" value="ParB/Sulfiredoxin"/>
    <property type="match status" value="1"/>
</dbReference>
<dbReference type="FunFam" id="3.90.1530.10:FF:000001">
    <property type="entry name" value="Sulfiredoxin"/>
    <property type="match status" value="1"/>
</dbReference>
<keyword evidence="8" id="KW-1015">Disulfide bond</keyword>
<dbReference type="EMBL" id="OUUW01000003">
    <property type="protein sequence ID" value="SPP77693.1"/>
    <property type="molecule type" value="Genomic_DNA"/>
</dbReference>
<organism evidence="11 12">
    <name type="scientific">Drosophila guanche</name>
    <name type="common">Fruit fly</name>
    <dbReference type="NCBI Taxonomy" id="7266"/>
    <lineage>
        <taxon>Eukaryota</taxon>
        <taxon>Metazoa</taxon>
        <taxon>Ecdysozoa</taxon>
        <taxon>Arthropoda</taxon>
        <taxon>Hexapoda</taxon>
        <taxon>Insecta</taxon>
        <taxon>Pterygota</taxon>
        <taxon>Neoptera</taxon>
        <taxon>Endopterygota</taxon>
        <taxon>Diptera</taxon>
        <taxon>Brachycera</taxon>
        <taxon>Muscomorpha</taxon>
        <taxon>Ephydroidea</taxon>
        <taxon>Drosophilidae</taxon>
        <taxon>Drosophila</taxon>
        <taxon>Sophophora</taxon>
    </lineage>
</organism>
<protein>
    <recommendedName>
        <fullName evidence="2">sulfiredoxin</fullName>
        <ecNumber evidence="2">1.8.98.2</ecNumber>
    </recommendedName>
</protein>
<evidence type="ECO:0000256" key="3">
    <source>
        <dbReference type="ARBA" id="ARBA00022481"/>
    </source>
</evidence>
<dbReference type="Gene3D" id="3.90.1530.10">
    <property type="entry name" value="Conserved hypothetical protein from pyrococcus furiosus pfu- 392566-001, ParB domain"/>
    <property type="match status" value="1"/>
</dbReference>
<dbReference type="GO" id="GO:0034599">
    <property type="term" value="P:cellular response to oxidative stress"/>
    <property type="evidence" value="ECO:0007669"/>
    <property type="project" value="TreeGrafter"/>
</dbReference>